<gene>
    <name evidence="2" type="ORF">DDE83_003546</name>
</gene>
<feature type="domain" description="RNase III" evidence="1">
    <location>
        <begin position="9"/>
        <end position="142"/>
    </location>
</feature>
<dbReference type="Proteomes" id="UP000249619">
    <property type="component" value="Unassembled WGS sequence"/>
</dbReference>
<dbReference type="Pfam" id="PF14622">
    <property type="entry name" value="Ribonucleas_3_3"/>
    <property type="match status" value="1"/>
</dbReference>
<dbReference type="EC" id="3.1.26.3" evidence="2"/>
<comment type="caution">
    <text evidence="2">The sequence shown here is derived from an EMBL/GenBank/DDBJ whole genome shotgun (WGS) entry which is preliminary data.</text>
</comment>
<dbReference type="CDD" id="cd00593">
    <property type="entry name" value="RIBOc"/>
    <property type="match status" value="1"/>
</dbReference>
<dbReference type="SUPFAM" id="SSF69065">
    <property type="entry name" value="RNase III domain-like"/>
    <property type="match status" value="1"/>
</dbReference>
<dbReference type="AlphaFoldDB" id="A0A364N7Y8"/>
<organism evidence="2 3">
    <name type="scientific">Stemphylium lycopersici</name>
    <name type="common">Tomato gray leaf spot disease fungus</name>
    <name type="synonym">Thyrospora lycopersici</name>
    <dbReference type="NCBI Taxonomy" id="183478"/>
    <lineage>
        <taxon>Eukaryota</taxon>
        <taxon>Fungi</taxon>
        <taxon>Dikarya</taxon>
        <taxon>Ascomycota</taxon>
        <taxon>Pezizomycotina</taxon>
        <taxon>Dothideomycetes</taxon>
        <taxon>Pleosporomycetidae</taxon>
        <taxon>Pleosporales</taxon>
        <taxon>Pleosporineae</taxon>
        <taxon>Pleosporaceae</taxon>
        <taxon>Stemphylium</taxon>
    </lineage>
</organism>
<proteinExistence type="predicted"/>
<keyword evidence="3" id="KW-1185">Reference proteome</keyword>
<accession>A0A364N7Y8</accession>
<evidence type="ECO:0000313" key="2">
    <source>
        <dbReference type="EMBL" id="RAR13161.1"/>
    </source>
</evidence>
<protein>
    <submittedName>
        <fullName evidence="2">Ribonuclease III</fullName>
        <ecNumber evidence="2">3.1.26.3</ecNumber>
    </submittedName>
</protein>
<dbReference type="EMBL" id="QGDH01000040">
    <property type="protein sequence ID" value="RAR13161.1"/>
    <property type="molecule type" value="Genomic_DNA"/>
</dbReference>
<reference evidence="3" key="1">
    <citation type="submission" date="2018-05" db="EMBL/GenBank/DDBJ databases">
        <title>Draft genome sequence of Stemphylium lycopersici strain CIDEFI 213.</title>
        <authorList>
            <person name="Medina R."/>
            <person name="Franco M.E.E."/>
            <person name="Lucentini C.G."/>
            <person name="Saparrat M.C.N."/>
            <person name="Balatti P.A."/>
        </authorList>
    </citation>
    <scope>NUCLEOTIDE SEQUENCE [LARGE SCALE GENOMIC DNA]</scope>
    <source>
        <strain evidence="3">CIDEFI 213</strain>
    </source>
</reference>
<dbReference type="OrthoDB" id="67027at2759"/>
<sequence length="174" mass="18903">MLCYAEAKASELEALIGYTFADKCLAAEAVQMEAPHIAVIMDNNFLGLNNNKRLSVLGDAVLAKELSSAWYKARDSHNRVLSQAQWTALRNETLANTVLADRGYDIGIDKIIITAEGTPTVSPKMVATTLEAIIGAVHQDGGDEAAHKLMEHLGFFNHTLLMVTSQPPHTPFPT</sequence>
<dbReference type="SMART" id="SM00535">
    <property type="entry name" value="RIBOc"/>
    <property type="match status" value="1"/>
</dbReference>
<evidence type="ECO:0000313" key="3">
    <source>
        <dbReference type="Proteomes" id="UP000249619"/>
    </source>
</evidence>
<keyword evidence="2" id="KW-0378">Hydrolase</keyword>
<dbReference type="PROSITE" id="PS50142">
    <property type="entry name" value="RNASE_3_2"/>
    <property type="match status" value="1"/>
</dbReference>
<dbReference type="GO" id="GO:0006396">
    <property type="term" value="P:RNA processing"/>
    <property type="evidence" value="ECO:0007669"/>
    <property type="project" value="InterPro"/>
</dbReference>
<dbReference type="GO" id="GO:0004525">
    <property type="term" value="F:ribonuclease III activity"/>
    <property type="evidence" value="ECO:0007669"/>
    <property type="project" value="UniProtKB-EC"/>
</dbReference>
<dbReference type="InterPro" id="IPR036389">
    <property type="entry name" value="RNase_III_sf"/>
</dbReference>
<evidence type="ECO:0000259" key="1">
    <source>
        <dbReference type="PROSITE" id="PS50142"/>
    </source>
</evidence>
<dbReference type="STRING" id="183478.A0A364N7Y8"/>
<dbReference type="InterPro" id="IPR000999">
    <property type="entry name" value="RNase_III_dom"/>
</dbReference>
<name>A0A364N7Y8_STELY</name>
<dbReference type="Gene3D" id="1.10.1520.10">
    <property type="entry name" value="Ribonuclease III domain"/>
    <property type="match status" value="1"/>
</dbReference>